<dbReference type="PROSITE" id="PS51257">
    <property type="entry name" value="PROKAR_LIPOPROTEIN"/>
    <property type="match status" value="1"/>
</dbReference>
<proteinExistence type="predicted"/>
<feature type="domain" description="ABC-type glycine betaine transport system substrate-binding" evidence="1">
    <location>
        <begin position="31"/>
        <end position="281"/>
    </location>
</feature>
<dbReference type="GO" id="GO:0022857">
    <property type="term" value="F:transmembrane transporter activity"/>
    <property type="evidence" value="ECO:0007669"/>
    <property type="project" value="InterPro"/>
</dbReference>
<gene>
    <name evidence="2" type="ORF">GM661_13595</name>
</gene>
<dbReference type="KEGG" id="ifn:GM661_13595"/>
<dbReference type="RefSeq" id="WP_230867321.1">
    <property type="nucleotide sequence ID" value="NZ_CP046640.1"/>
</dbReference>
<reference evidence="2" key="1">
    <citation type="submission" date="2019-12" db="EMBL/GenBank/DDBJ databases">
        <authorList>
            <person name="zhang j."/>
            <person name="sun C.M."/>
        </authorList>
    </citation>
    <scope>NUCLEOTIDE SEQUENCE</scope>
    <source>
        <strain evidence="2">NS-1</strain>
    </source>
</reference>
<dbReference type="Proteomes" id="UP000665020">
    <property type="component" value="Chromosome"/>
</dbReference>
<accession>A0A8A7KM63</accession>
<dbReference type="Gene3D" id="3.40.190.10">
    <property type="entry name" value="Periplasmic binding protein-like II"/>
    <property type="match status" value="1"/>
</dbReference>
<dbReference type="EMBL" id="CP046640">
    <property type="protein sequence ID" value="QTL98922.1"/>
    <property type="molecule type" value="Genomic_DNA"/>
</dbReference>
<evidence type="ECO:0000313" key="2">
    <source>
        <dbReference type="EMBL" id="QTL98922.1"/>
    </source>
</evidence>
<name>A0A8A7KM63_9FIRM</name>
<evidence type="ECO:0000313" key="3">
    <source>
        <dbReference type="Proteomes" id="UP000665020"/>
    </source>
</evidence>
<keyword evidence="3" id="KW-1185">Reference proteome</keyword>
<organism evidence="2 3">
    <name type="scientific">Iocasia fonsfrigidae</name>
    <dbReference type="NCBI Taxonomy" id="2682810"/>
    <lineage>
        <taxon>Bacteria</taxon>
        <taxon>Bacillati</taxon>
        <taxon>Bacillota</taxon>
        <taxon>Clostridia</taxon>
        <taxon>Halanaerobiales</taxon>
        <taxon>Halanaerobiaceae</taxon>
        <taxon>Iocasia</taxon>
    </lineage>
</organism>
<protein>
    <submittedName>
        <fullName evidence="2">Glycine/betaine ABC transporter substrate-binding protein</fullName>
    </submittedName>
</protein>
<dbReference type="SUPFAM" id="SSF53850">
    <property type="entry name" value="Periplasmic binding protein-like II"/>
    <property type="match status" value="1"/>
</dbReference>
<dbReference type="Pfam" id="PF04069">
    <property type="entry name" value="OpuAC"/>
    <property type="match status" value="1"/>
</dbReference>
<dbReference type="InterPro" id="IPR007210">
    <property type="entry name" value="ABC_Gly_betaine_transp_sub-bd"/>
</dbReference>
<evidence type="ECO:0000259" key="1">
    <source>
        <dbReference type="Pfam" id="PF04069"/>
    </source>
</evidence>
<dbReference type="Gene3D" id="3.40.190.100">
    <property type="entry name" value="Glycine betaine-binding periplasmic protein, domain 2"/>
    <property type="match status" value="1"/>
</dbReference>
<dbReference type="GO" id="GO:0043190">
    <property type="term" value="C:ATP-binding cassette (ABC) transporter complex"/>
    <property type="evidence" value="ECO:0007669"/>
    <property type="project" value="InterPro"/>
</dbReference>
<sequence length="311" mass="35830">MKKTKLLLGILVLLISLTLFVGCTNNTKKEPLVMGEPNWPGILAKNAVATHILSNIGYEVDRKQLTDPVIHQGLADAEVDIYLGSWMPSIKELRQELGENNIDLVTTNMNDGLYTMAVPEYLWEQGVRTYSDLNKYADKFDYKMYVGEAGWEASEIMNHAIDENIYNLGKWKAITSTQSALMAQMKKAINNEEWMVFIAWKPHWMNYVFDIKYLEDPEQLWESAESWVDTLARKGLKEDYPQVYKFLEQFIPDAELSNEWIYEIGYQEKDPDDVARKWVAENMDIVAEWLAGVKSADGKKAIDVLRKNINK</sequence>
<dbReference type="AlphaFoldDB" id="A0A8A7KM63"/>